<evidence type="ECO:0000256" key="1">
    <source>
        <dbReference type="SAM" id="MobiDB-lite"/>
    </source>
</evidence>
<evidence type="ECO:0008006" key="4">
    <source>
        <dbReference type="Google" id="ProtNLM"/>
    </source>
</evidence>
<feature type="compositionally biased region" description="Polar residues" evidence="1">
    <location>
        <begin position="72"/>
        <end position="81"/>
    </location>
</feature>
<proteinExistence type="predicted"/>
<evidence type="ECO:0000313" key="2">
    <source>
        <dbReference type="EMBL" id="GJT23270.1"/>
    </source>
</evidence>
<dbReference type="Proteomes" id="UP001151760">
    <property type="component" value="Unassembled WGS sequence"/>
</dbReference>
<organism evidence="2 3">
    <name type="scientific">Tanacetum coccineum</name>
    <dbReference type="NCBI Taxonomy" id="301880"/>
    <lineage>
        <taxon>Eukaryota</taxon>
        <taxon>Viridiplantae</taxon>
        <taxon>Streptophyta</taxon>
        <taxon>Embryophyta</taxon>
        <taxon>Tracheophyta</taxon>
        <taxon>Spermatophyta</taxon>
        <taxon>Magnoliopsida</taxon>
        <taxon>eudicotyledons</taxon>
        <taxon>Gunneridae</taxon>
        <taxon>Pentapetalae</taxon>
        <taxon>asterids</taxon>
        <taxon>campanulids</taxon>
        <taxon>Asterales</taxon>
        <taxon>Asteraceae</taxon>
        <taxon>Asteroideae</taxon>
        <taxon>Anthemideae</taxon>
        <taxon>Anthemidinae</taxon>
        <taxon>Tanacetum</taxon>
    </lineage>
</organism>
<feature type="compositionally biased region" description="Basic and acidic residues" evidence="1">
    <location>
        <begin position="17"/>
        <end position="35"/>
    </location>
</feature>
<feature type="region of interest" description="Disordered" evidence="1">
    <location>
        <begin position="1"/>
        <end position="89"/>
    </location>
</feature>
<reference evidence="2" key="2">
    <citation type="submission" date="2022-01" db="EMBL/GenBank/DDBJ databases">
        <authorList>
            <person name="Yamashiro T."/>
            <person name="Shiraishi A."/>
            <person name="Satake H."/>
            <person name="Nakayama K."/>
        </authorList>
    </citation>
    <scope>NUCLEOTIDE SEQUENCE</scope>
</reference>
<sequence>MANSKDRSHSRSRPHRRDFSNRDHPRSRDCSRGVEESYDNTRSSYGTGTKHGYRSRDKDRSRYKKIGRGSESPLSLGSKSGTNGGGHWKSKWIQGSQSSLFSILHAAKEVRSKYLSKIQISWQRTERTSEEFMERFKVETPELWKGALECMRIPGFMYRVNNPELTKRLNEHVPKTMEEMMIATTAFIRGEAVAAGKKKGHAS</sequence>
<comment type="caution">
    <text evidence="2">The sequence shown here is derived from an EMBL/GenBank/DDBJ whole genome shotgun (WGS) entry which is preliminary data.</text>
</comment>
<name>A0ABQ5C8N0_9ASTR</name>
<gene>
    <name evidence="2" type="ORF">Tco_0893207</name>
</gene>
<accession>A0ABQ5C8N0</accession>
<keyword evidence="3" id="KW-1185">Reference proteome</keyword>
<protein>
    <recommendedName>
        <fullName evidence="4">Reverse transcriptase domain-containing protein</fullName>
    </recommendedName>
</protein>
<evidence type="ECO:0000313" key="3">
    <source>
        <dbReference type="Proteomes" id="UP001151760"/>
    </source>
</evidence>
<reference evidence="2" key="1">
    <citation type="journal article" date="2022" name="Int. J. Mol. Sci.">
        <title>Draft Genome of Tanacetum Coccineum: Genomic Comparison of Closely Related Tanacetum-Family Plants.</title>
        <authorList>
            <person name="Yamashiro T."/>
            <person name="Shiraishi A."/>
            <person name="Nakayama K."/>
            <person name="Satake H."/>
        </authorList>
    </citation>
    <scope>NUCLEOTIDE SEQUENCE</scope>
</reference>
<dbReference type="EMBL" id="BQNB010014042">
    <property type="protein sequence ID" value="GJT23270.1"/>
    <property type="molecule type" value="Genomic_DNA"/>
</dbReference>